<proteinExistence type="predicted"/>
<name>A0A1D8AEU6_9SPHN</name>
<accession>A0A1D8AEU6</accession>
<dbReference type="Proteomes" id="UP000094626">
    <property type="component" value="Plasmid pSA2"/>
</dbReference>
<dbReference type="AlphaFoldDB" id="A0A1D8AEU6"/>
<evidence type="ECO:0000313" key="1">
    <source>
        <dbReference type="EMBL" id="AOR80625.1"/>
    </source>
</evidence>
<keyword evidence="2" id="KW-1185">Reference proteome</keyword>
<reference evidence="2" key="1">
    <citation type="journal article" date="2017" name="J. Biotechnol.">
        <title>Complete genome sequence of Novosphingobium resinovorum SA1, a versatile xenobiotic-degrading bacterium capable of utilizing sulfanilic acid.</title>
        <authorList>
            <person name="Hegedus B."/>
            <person name="Kos P.B."/>
            <person name="Balint B."/>
            <person name="Maroti G."/>
            <person name="Gan H.M."/>
            <person name="Perei K."/>
            <person name="Rakhely G."/>
        </authorList>
    </citation>
    <scope>NUCLEOTIDE SEQUENCE [LARGE SCALE GENOMIC DNA]</scope>
    <source>
        <strain evidence="2">SA1</strain>
    </source>
</reference>
<geneLocation type="plasmid" evidence="1 2">
    <name>pSA2</name>
</geneLocation>
<evidence type="ECO:0000313" key="2">
    <source>
        <dbReference type="Proteomes" id="UP000094626"/>
    </source>
</evidence>
<organism evidence="1 2">
    <name type="scientific">Novosphingobium resinovorum</name>
    <dbReference type="NCBI Taxonomy" id="158500"/>
    <lineage>
        <taxon>Bacteria</taxon>
        <taxon>Pseudomonadati</taxon>
        <taxon>Pseudomonadota</taxon>
        <taxon>Alphaproteobacteria</taxon>
        <taxon>Sphingomonadales</taxon>
        <taxon>Sphingomonadaceae</taxon>
        <taxon>Novosphingobium</taxon>
    </lineage>
</organism>
<protein>
    <submittedName>
        <fullName evidence="1">Uncharacterized protein</fullName>
    </submittedName>
</protein>
<gene>
    <name evidence="1" type="ORF">BES08_27700</name>
</gene>
<sequence length="129" mass="14413">MFRFIPRFADIRYLLNGVLNQTTPPTQREGCDRRRDRTGEIGVRVEMMATRSMMVQISDNLRDALADWLLSNDLHVSDADTPALLDLAEHGDEADRAFACSRILAQAEARPTVPAWLRGAAGDEKSPTD</sequence>
<keyword evidence="1" id="KW-0614">Plasmid</keyword>
<dbReference type="KEGG" id="nre:BES08_27700"/>
<dbReference type="EMBL" id="CP017077">
    <property type="protein sequence ID" value="AOR80625.1"/>
    <property type="molecule type" value="Genomic_DNA"/>
</dbReference>